<evidence type="ECO:0000313" key="5">
    <source>
        <dbReference type="Proteomes" id="UP000233551"/>
    </source>
</evidence>
<proteinExistence type="predicted"/>
<reference evidence="2" key="2">
    <citation type="submission" date="2017-06" db="EMBL/GenBank/DDBJ databases">
        <title>The pomegranate genome and the genomics of punicalagin biosynthesis.</title>
        <authorList>
            <person name="Xu C."/>
        </authorList>
    </citation>
    <scope>NUCLEOTIDE SEQUENCE [LARGE SCALE GENOMIC DNA]</scope>
    <source>
        <tissue evidence="2">Fresh leaf</tissue>
    </source>
</reference>
<evidence type="ECO:0000313" key="3">
    <source>
        <dbReference type="EMBL" id="PKI45141.1"/>
    </source>
</evidence>
<dbReference type="PANTHER" id="PTHR21377">
    <property type="entry name" value="PROTEIN FAM210B, MITOCHONDRIAL"/>
    <property type="match status" value="1"/>
</dbReference>
<dbReference type="STRING" id="22663.A0A218WRC4"/>
<dbReference type="EMBL" id="MTKT01003414">
    <property type="protein sequence ID" value="OWM75059.1"/>
    <property type="molecule type" value="Genomic_DNA"/>
</dbReference>
<dbReference type="EMBL" id="PGOL01002776">
    <property type="protein sequence ID" value="PKI45141.1"/>
    <property type="molecule type" value="Genomic_DNA"/>
</dbReference>
<organism evidence="2 4">
    <name type="scientific">Punica granatum</name>
    <name type="common">Pomegranate</name>
    <dbReference type="NCBI Taxonomy" id="22663"/>
    <lineage>
        <taxon>Eukaryota</taxon>
        <taxon>Viridiplantae</taxon>
        <taxon>Streptophyta</taxon>
        <taxon>Embryophyta</taxon>
        <taxon>Tracheophyta</taxon>
        <taxon>Spermatophyta</taxon>
        <taxon>Magnoliopsida</taxon>
        <taxon>eudicotyledons</taxon>
        <taxon>Gunneridae</taxon>
        <taxon>Pentapetalae</taxon>
        <taxon>rosids</taxon>
        <taxon>malvids</taxon>
        <taxon>Myrtales</taxon>
        <taxon>Lythraceae</taxon>
        <taxon>Punica</taxon>
    </lineage>
</organism>
<accession>A0A218WRC4</accession>
<dbReference type="AlphaFoldDB" id="A0A218WRC4"/>
<reference evidence="4" key="1">
    <citation type="journal article" date="2017" name="Plant J.">
        <title>The pomegranate (Punica granatum L.) genome and the genomics of punicalagin biosynthesis.</title>
        <authorList>
            <person name="Qin G."/>
            <person name="Xu C."/>
            <person name="Ming R."/>
            <person name="Tang H."/>
            <person name="Guyot R."/>
            <person name="Kramer E.M."/>
            <person name="Hu Y."/>
            <person name="Yi X."/>
            <person name="Qi Y."/>
            <person name="Xu X."/>
            <person name="Gao Z."/>
            <person name="Pan H."/>
            <person name="Jian J."/>
            <person name="Tian Y."/>
            <person name="Yue Z."/>
            <person name="Xu Y."/>
        </authorList>
    </citation>
    <scope>NUCLEOTIDE SEQUENCE [LARGE SCALE GENOMIC DNA]</scope>
    <source>
        <strain evidence="4">cv. Dabenzi</strain>
    </source>
</reference>
<feature type="domain" description="DUF1279" evidence="1">
    <location>
        <begin position="5"/>
        <end position="87"/>
    </location>
</feature>
<sequence length="104" mass="11522">MKMGRFTELLNKYREATLGIHCSVSGTSITGLYTAIKNYAMAEQEAGTKWNRTTELAASTGRALTRAVLCNKGLFPVRVPIMMASAPRVARFLARRRIIKDSGR</sequence>
<dbReference type="Proteomes" id="UP000233551">
    <property type="component" value="Unassembled WGS sequence"/>
</dbReference>
<protein>
    <recommendedName>
        <fullName evidence="1">DUF1279 domain-containing protein</fullName>
    </recommendedName>
</protein>
<evidence type="ECO:0000259" key="1">
    <source>
        <dbReference type="Pfam" id="PF06916"/>
    </source>
</evidence>
<comment type="caution">
    <text evidence="2">The sequence shown here is derived from an EMBL/GenBank/DDBJ whole genome shotgun (WGS) entry which is preliminary data.</text>
</comment>
<dbReference type="GO" id="GO:0005739">
    <property type="term" value="C:mitochondrion"/>
    <property type="evidence" value="ECO:0007669"/>
    <property type="project" value="TreeGrafter"/>
</dbReference>
<dbReference type="InterPro" id="IPR045866">
    <property type="entry name" value="FAM210A/B-like"/>
</dbReference>
<reference evidence="3 5" key="3">
    <citation type="submission" date="2017-11" db="EMBL/GenBank/DDBJ databases">
        <title>De-novo sequencing of pomegranate (Punica granatum L.) genome.</title>
        <authorList>
            <person name="Akparov Z."/>
            <person name="Amiraslanov A."/>
            <person name="Hajiyeva S."/>
            <person name="Abbasov M."/>
            <person name="Kaur K."/>
            <person name="Hamwieh A."/>
            <person name="Solovyev V."/>
            <person name="Salamov A."/>
            <person name="Braich B."/>
            <person name="Kosarev P."/>
            <person name="Mahmoud A."/>
            <person name="Hajiyev E."/>
            <person name="Babayeva S."/>
            <person name="Izzatullayeva V."/>
            <person name="Mammadov A."/>
            <person name="Mammadov A."/>
            <person name="Sharifova S."/>
            <person name="Ojaghi J."/>
            <person name="Eynullazada K."/>
            <person name="Bayramov B."/>
            <person name="Abdulazimova A."/>
            <person name="Shahmuradov I."/>
        </authorList>
    </citation>
    <scope>NUCLEOTIDE SEQUENCE [LARGE SCALE GENOMIC DNA]</scope>
    <source>
        <strain evidence="3">AG2017</strain>
        <strain evidence="5">cv. AG2017</strain>
        <tissue evidence="3">Leaf</tissue>
    </source>
</reference>
<dbReference type="Pfam" id="PF06916">
    <property type="entry name" value="FAM210A-B_dom"/>
    <property type="match status" value="1"/>
</dbReference>
<evidence type="ECO:0000313" key="2">
    <source>
        <dbReference type="EMBL" id="OWM75059.1"/>
    </source>
</evidence>
<dbReference type="Proteomes" id="UP000197138">
    <property type="component" value="Unassembled WGS sequence"/>
</dbReference>
<dbReference type="PANTHER" id="PTHR21377:SF0">
    <property type="entry name" value="PROTEIN FAM210B, MITOCHONDRIAL"/>
    <property type="match status" value="1"/>
</dbReference>
<keyword evidence="5" id="KW-1185">Reference proteome</keyword>
<gene>
    <name evidence="2" type="ORF">CDL15_Pgr021410</name>
    <name evidence="3" type="ORF">CRG98_034445</name>
</gene>
<dbReference type="InterPro" id="IPR009688">
    <property type="entry name" value="FAM210A/B-like_dom"/>
</dbReference>
<evidence type="ECO:0000313" key="4">
    <source>
        <dbReference type="Proteomes" id="UP000197138"/>
    </source>
</evidence>
<name>A0A218WRC4_PUNGR</name>